<dbReference type="NCBIfam" id="TIGR01537">
    <property type="entry name" value="portal_HK97"/>
    <property type="match status" value="1"/>
</dbReference>
<organism evidence="1 2">
    <name type="scientific">Bacillus carboniphilus</name>
    <dbReference type="NCBI Taxonomy" id="86663"/>
    <lineage>
        <taxon>Bacteria</taxon>
        <taxon>Bacillati</taxon>
        <taxon>Bacillota</taxon>
        <taxon>Bacilli</taxon>
        <taxon>Bacillales</taxon>
        <taxon>Bacillaceae</taxon>
        <taxon>Bacillus</taxon>
    </lineage>
</organism>
<dbReference type="InterPro" id="IPR006944">
    <property type="entry name" value="Phage/GTA_portal"/>
</dbReference>
<sequence length="381" mass="44114">MGLYSFFKSWFTPEGNLNDQGIYLDLTVEYHVKKLAIQTSVNLIANALIRSQFRTFEKGKETKGNMHYLFNVEPNQNQNAGEFIHEFVSKLVYDNQCLVIMEKEQLYVADSFDVKEYAFFENTYKNIVVNDYKLLKTYSESDVLYFKLNNERIRSVIDDFYGSYGKLLSASMNYYKRSNALRVKLEMDGVFSQTNDDQEDREEMFYGQLKQFLEAEGSAVLPLQDGIKTEEFTFSSNGQNSRDIKAIVDDILDVVSMAFHIPKGLLKGDVAEVEEQTDNFVMFCVAPIAEIIQSEINRKMYTKKQYLERTYMKVDTRWIKYVDPAKIATALDKFVASGTYSINENRNLIGDEPLSDEWAESHHLTKNYLEVEEYMKGGDSS</sequence>
<dbReference type="InterPro" id="IPR006427">
    <property type="entry name" value="Portal_HK97"/>
</dbReference>
<keyword evidence="2" id="KW-1185">Reference proteome</keyword>
<dbReference type="Proteomes" id="UP001197974">
    <property type="component" value="Plasmid unnamed2"/>
</dbReference>
<dbReference type="RefSeq" id="WP_226540860.1">
    <property type="nucleotide sequence ID" value="NZ_CP129015.1"/>
</dbReference>
<reference evidence="1 2" key="1">
    <citation type="submission" date="2023-06" db="EMBL/GenBank/DDBJ databases">
        <title>Five Gram-positive bacteria isolated from mangrove sediments in Shenzhen, Guangdong, China.</title>
        <authorList>
            <person name="Yu S."/>
            <person name="Zheng W."/>
            <person name="Huang Y."/>
        </authorList>
    </citation>
    <scope>NUCLEOTIDE SEQUENCE [LARGE SCALE GENOMIC DNA]</scope>
    <source>
        <strain evidence="1 2">SaN35-3</strain>
        <plasmid evidence="1 2">unnamed2</plasmid>
    </source>
</reference>
<proteinExistence type="predicted"/>
<dbReference type="Pfam" id="PF04860">
    <property type="entry name" value="Phage_portal"/>
    <property type="match status" value="1"/>
</dbReference>
<evidence type="ECO:0000313" key="1">
    <source>
        <dbReference type="EMBL" id="WLR44473.1"/>
    </source>
</evidence>
<gene>
    <name evidence="1" type="ORF">LC087_19420</name>
</gene>
<geneLocation type="plasmid" evidence="1 2">
    <name>unnamed2</name>
</geneLocation>
<name>A0ABY9K188_9BACI</name>
<dbReference type="EMBL" id="CP129015">
    <property type="protein sequence ID" value="WLR44473.1"/>
    <property type="molecule type" value="Genomic_DNA"/>
</dbReference>
<protein>
    <submittedName>
        <fullName evidence="1">Phage portal protein</fullName>
    </submittedName>
</protein>
<evidence type="ECO:0000313" key="2">
    <source>
        <dbReference type="Proteomes" id="UP001197974"/>
    </source>
</evidence>
<accession>A0ABY9K188</accession>
<keyword evidence="1" id="KW-0614">Plasmid</keyword>